<feature type="compositionally biased region" description="Basic and acidic residues" evidence="7">
    <location>
        <begin position="165"/>
        <end position="174"/>
    </location>
</feature>
<feature type="domain" description="C2H2-type" evidence="8">
    <location>
        <begin position="250"/>
        <end position="277"/>
    </location>
</feature>
<evidence type="ECO:0000256" key="3">
    <source>
        <dbReference type="ARBA" id="ARBA00022771"/>
    </source>
</evidence>
<keyword evidence="3 6" id="KW-0863">Zinc-finger</keyword>
<dbReference type="PANTHER" id="PTHR24396:SF21">
    <property type="entry name" value="ZINC FINGER PROTEIN 236"/>
    <property type="match status" value="1"/>
</dbReference>
<evidence type="ECO:0000313" key="9">
    <source>
        <dbReference type="EMBL" id="CAJ0950517.1"/>
    </source>
</evidence>
<keyword evidence="10" id="KW-1185">Reference proteome</keyword>
<evidence type="ECO:0000256" key="7">
    <source>
        <dbReference type="SAM" id="MobiDB-lite"/>
    </source>
</evidence>
<dbReference type="PROSITE" id="PS00028">
    <property type="entry name" value="ZINC_FINGER_C2H2_1"/>
    <property type="match status" value="4"/>
</dbReference>
<reference evidence="9" key="1">
    <citation type="submission" date="2023-07" db="EMBL/GenBank/DDBJ databases">
        <authorList>
            <person name="Stuckert A."/>
        </authorList>
    </citation>
    <scope>NUCLEOTIDE SEQUENCE</scope>
</reference>
<evidence type="ECO:0000256" key="6">
    <source>
        <dbReference type="PROSITE-ProRule" id="PRU00042"/>
    </source>
</evidence>
<dbReference type="Proteomes" id="UP001176940">
    <property type="component" value="Unassembled WGS sequence"/>
</dbReference>
<evidence type="ECO:0000256" key="5">
    <source>
        <dbReference type="ARBA" id="ARBA00023242"/>
    </source>
</evidence>
<evidence type="ECO:0000259" key="8">
    <source>
        <dbReference type="PROSITE" id="PS50157"/>
    </source>
</evidence>
<protein>
    <recommendedName>
        <fullName evidence="8">C2H2-type domain-containing protein</fullName>
    </recommendedName>
</protein>
<feature type="domain" description="C2H2-type" evidence="8">
    <location>
        <begin position="194"/>
        <end position="221"/>
    </location>
</feature>
<dbReference type="PANTHER" id="PTHR24396">
    <property type="entry name" value="ZINC FINGER PROTEIN"/>
    <property type="match status" value="1"/>
</dbReference>
<comment type="subcellular location">
    <subcellularLocation>
        <location evidence="1">Nucleus</location>
    </subcellularLocation>
</comment>
<dbReference type="EMBL" id="CAUEEQ010031852">
    <property type="protein sequence ID" value="CAJ0950517.1"/>
    <property type="molecule type" value="Genomic_DNA"/>
</dbReference>
<dbReference type="Gene3D" id="3.30.160.60">
    <property type="entry name" value="Classic Zinc Finger"/>
    <property type="match status" value="4"/>
</dbReference>
<keyword evidence="2" id="KW-0479">Metal-binding</keyword>
<evidence type="ECO:0000313" key="10">
    <source>
        <dbReference type="Proteomes" id="UP001176940"/>
    </source>
</evidence>
<dbReference type="InterPro" id="IPR036397">
    <property type="entry name" value="RNaseH_sf"/>
</dbReference>
<dbReference type="PROSITE" id="PS50157">
    <property type="entry name" value="ZINC_FINGER_C2H2_2"/>
    <property type="match status" value="4"/>
</dbReference>
<comment type="caution">
    <text evidence="9">The sequence shown here is derived from an EMBL/GenBank/DDBJ whole genome shotgun (WGS) entry which is preliminary data.</text>
</comment>
<gene>
    <name evidence="9" type="ORF">RIMI_LOCUS13064344</name>
</gene>
<dbReference type="InterPro" id="IPR036236">
    <property type="entry name" value="Znf_C2H2_sf"/>
</dbReference>
<dbReference type="SUPFAM" id="SSF57667">
    <property type="entry name" value="beta-beta-alpha zinc fingers"/>
    <property type="match status" value="2"/>
</dbReference>
<sequence>MHVLGSHCCTFNSRATSHVTLETSQPSATSDANLMQPSPDEKWKNAVVFRPLPAQTDTASVSSAGQQRQQTVVTDVIEQILELAEPVSIDNHQSQQSGQPLNIAVGINRDILQQALENSGLSSIPVAPLPGDPSQGKTTIQDIECISGHQIDCNDQGPALEPEDQDKGEKPEKRIFKKKSTFAQVREESGVRWHVCTYCEKEFKKPSDLVRHIRIHTHEKPFKCMQCFRAFAVKSTLTAHIKTHTGIKAFKCEFCMKCFSTSGSLKVHIRLHTGVRPFACPHCDKKFRTSGHRKTHIASHFKQCELRKLRQQRKPGKVRTGKTNVPVSEIPLQEPILITDLVSTYTSDKNLRDRHIKTLSWAAQSPDLNPIENLWNVIKRMMESHKPSKKELLTFLCQKQCESLVASSSPFHGTVSFSRVTLLIAIRMKLIDPTNVTTVIEHIRSPVTSNSTSGLILVRSPLNVLNVEEALHHLAF</sequence>
<name>A0ABN9LTQ3_9NEOB</name>
<evidence type="ECO:0000256" key="1">
    <source>
        <dbReference type="ARBA" id="ARBA00004123"/>
    </source>
</evidence>
<keyword evidence="4" id="KW-0862">Zinc</keyword>
<dbReference type="InterPro" id="IPR013087">
    <property type="entry name" value="Znf_C2H2_type"/>
</dbReference>
<organism evidence="9 10">
    <name type="scientific">Ranitomeya imitator</name>
    <name type="common">mimic poison frog</name>
    <dbReference type="NCBI Taxonomy" id="111125"/>
    <lineage>
        <taxon>Eukaryota</taxon>
        <taxon>Metazoa</taxon>
        <taxon>Chordata</taxon>
        <taxon>Craniata</taxon>
        <taxon>Vertebrata</taxon>
        <taxon>Euteleostomi</taxon>
        <taxon>Amphibia</taxon>
        <taxon>Batrachia</taxon>
        <taxon>Anura</taxon>
        <taxon>Neobatrachia</taxon>
        <taxon>Hyloidea</taxon>
        <taxon>Dendrobatidae</taxon>
        <taxon>Dendrobatinae</taxon>
        <taxon>Ranitomeya</taxon>
    </lineage>
</organism>
<dbReference type="Gene3D" id="3.30.420.10">
    <property type="entry name" value="Ribonuclease H-like superfamily/Ribonuclease H"/>
    <property type="match status" value="1"/>
</dbReference>
<accession>A0ABN9LTQ3</accession>
<evidence type="ECO:0000256" key="2">
    <source>
        <dbReference type="ARBA" id="ARBA00022723"/>
    </source>
</evidence>
<evidence type="ECO:0000256" key="4">
    <source>
        <dbReference type="ARBA" id="ARBA00022833"/>
    </source>
</evidence>
<feature type="region of interest" description="Disordered" evidence="7">
    <location>
        <begin position="153"/>
        <end position="174"/>
    </location>
</feature>
<keyword evidence="5" id="KW-0539">Nucleus</keyword>
<dbReference type="InterPro" id="IPR051643">
    <property type="entry name" value="Transcr_Reg_ZincFinger"/>
</dbReference>
<feature type="domain" description="C2H2-type" evidence="8">
    <location>
        <begin position="278"/>
        <end position="305"/>
    </location>
</feature>
<feature type="domain" description="C2H2-type" evidence="8">
    <location>
        <begin position="222"/>
        <end position="249"/>
    </location>
</feature>
<proteinExistence type="predicted"/>
<dbReference type="Pfam" id="PF00096">
    <property type="entry name" value="zf-C2H2"/>
    <property type="match status" value="4"/>
</dbReference>
<dbReference type="SMART" id="SM00355">
    <property type="entry name" value="ZnF_C2H2"/>
    <property type="match status" value="4"/>
</dbReference>